<dbReference type="GO" id="GO:1990904">
    <property type="term" value="C:ribonucleoprotein complex"/>
    <property type="evidence" value="ECO:0007669"/>
    <property type="project" value="UniProtKB-KW"/>
</dbReference>
<dbReference type="Proteomes" id="UP000663525">
    <property type="component" value="Chromosome"/>
</dbReference>
<keyword evidence="1 3" id="KW-0689">Ribosomal protein</keyword>
<feature type="domain" description="Large ribosomal subunit protein eL20" evidence="4">
    <location>
        <begin position="14"/>
        <end position="69"/>
    </location>
</feature>
<evidence type="ECO:0000313" key="5">
    <source>
        <dbReference type="EMBL" id="QSG05857.1"/>
    </source>
</evidence>
<keyword evidence="3" id="KW-0694">RNA-binding</keyword>
<protein>
    <recommendedName>
        <fullName evidence="3">Large ribosomal subunit protein eL20</fullName>
    </recommendedName>
</protein>
<dbReference type="Gene3D" id="3.10.20.10">
    <property type="match status" value="1"/>
</dbReference>
<dbReference type="AlphaFoldDB" id="A0A897MZH7"/>
<sequence>MGRFFPLTLYHPSMSTFTVQGSFQARDGQQNFETEIEAPNEDVAVERTYAEFGSKHALKRTQIEISEVQA</sequence>
<evidence type="ECO:0000256" key="2">
    <source>
        <dbReference type="ARBA" id="ARBA00023274"/>
    </source>
</evidence>
<evidence type="ECO:0000256" key="3">
    <source>
        <dbReference type="HAMAP-Rule" id="MF_00273"/>
    </source>
</evidence>
<accession>A0A897MZH7</accession>
<reference evidence="5" key="1">
    <citation type="submission" date="2020-11" db="EMBL/GenBank/DDBJ databases">
        <title>Carbohydrate-dependent, anaerobic sulfur respiration: A novel catabolism in halophilic archaea.</title>
        <authorList>
            <person name="Sorokin D.Y."/>
            <person name="Messina E."/>
            <person name="Smedile F."/>
            <person name="La Cono V."/>
            <person name="Hallsworth J.E."/>
            <person name="Yakimov M.M."/>
        </authorList>
    </citation>
    <scope>NUCLEOTIDE SEQUENCE</scope>
    <source>
        <strain evidence="5">HSR12-1</strain>
    </source>
</reference>
<keyword evidence="3" id="KW-0699">rRNA-binding</keyword>
<dbReference type="GO" id="GO:0070180">
    <property type="term" value="F:large ribosomal subunit rRNA binding"/>
    <property type="evidence" value="ECO:0007669"/>
    <property type="project" value="UniProtKB-UniRule"/>
</dbReference>
<dbReference type="EMBL" id="CP064787">
    <property type="protein sequence ID" value="QSG05857.1"/>
    <property type="molecule type" value="Genomic_DNA"/>
</dbReference>
<dbReference type="Pfam" id="PF01775">
    <property type="entry name" value="Ribosomal_L18A"/>
    <property type="match status" value="1"/>
</dbReference>
<dbReference type="GO" id="GO:0005840">
    <property type="term" value="C:ribosome"/>
    <property type="evidence" value="ECO:0007669"/>
    <property type="project" value="UniProtKB-KW"/>
</dbReference>
<dbReference type="InterPro" id="IPR028877">
    <property type="entry name" value="Ribosomal_eL20"/>
</dbReference>
<dbReference type="InterPro" id="IPR023573">
    <property type="entry name" value="Ribosomal_eL20_dom"/>
</dbReference>
<evidence type="ECO:0000259" key="4">
    <source>
        <dbReference type="Pfam" id="PF01775"/>
    </source>
</evidence>
<comment type="similarity">
    <text evidence="3">Belongs to the eukaryotic ribosomal protein eL20 family.</text>
</comment>
<evidence type="ECO:0000313" key="6">
    <source>
        <dbReference type="Proteomes" id="UP000663525"/>
    </source>
</evidence>
<dbReference type="SUPFAM" id="SSF160374">
    <property type="entry name" value="RplX-like"/>
    <property type="match status" value="1"/>
</dbReference>
<dbReference type="HAMAP" id="MF_00273">
    <property type="entry name" value="Ribosomal_eL20"/>
    <property type="match status" value="1"/>
</dbReference>
<name>A0A897MZH7_9EURY</name>
<organism evidence="5 6">
    <name type="scientific">Halapricum desulfuricans</name>
    <dbReference type="NCBI Taxonomy" id="2841257"/>
    <lineage>
        <taxon>Archaea</taxon>
        <taxon>Methanobacteriati</taxon>
        <taxon>Methanobacteriota</taxon>
        <taxon>Stenosarchaea group</taxon>
        <taxon>Halobacteria</taxon>
        <taxon>Halobacteriales</taxon>
        <taxon>Haloarculaceae</taxon>
        <taxon>Halapricum</taxon>
    </lineage>
</organism>
<dbReference type="GO" id="GO:0006412">
    <property type="term" value="P:translation"/>
    <property type="evidence" value="ECO:0007669"/>
    <property type="project" value="UniProtKB-UniRule"/>
</dbReference>
<comment type="subunit">
    <text evidence="3">Part of the 50S ribosomal subunit. Binds 23S rRNA.</text>
</comment>
<proteinExistence type="inferred from homology"/>
<keyword evidence="2 3" id="KW-0687">Ribonucleoprotein</keyword>
<gene>
    <name evidence="5" type="primary">rpl20a</name>
    <name evidence="3" type="synonym">rpl18a</name>
    <name evidence="3" type="synonym">rpl20e</name>
    <name evidence="3" type="synonym">rplX</name>
    <name evidence="5" type="ORF">HSR121_1515</name>
</gene>
<dbReference type="NCBIfam" id="NF001981">
    <property type="entry name" value="PRK00773.1-1"/>
    <property type="match status" value="1"/>
</dbReference>
<evidence type="ECO:0000256" key="1">
    <source>
        <dbReference type="ARBA" id="ARBA00022980"/>
    </source>
</evidence>
<dbReference type="GO" id="GO:0003735">
    <property type="term" value="F:structural constituent of ribosome"/>
    <property type="evidence" value="ECO:0007669"/>
    <property type="project" value="InterPro"/>
</dbReference>